<sequence>MAEIAPLTPLRYDLSRLARLETGLGSVVAPPYDVIDNAQRAELAARDPHNVVKLILPEGEGDAKYAHAADLFAAWRKDGVLARDDKPAFYRYDQTFAPPGGKGAKITRRGFLGLVKLVPTDKGIVLPHERTLSGPKEDRLKLFRATRTNLSPGFMLYRDPARALDGALATATELASFDTPDGVHHALAKIDDPEAIRTIVEGVAKSSLLIADGHHRYETALRYSQETEAAHGATAAARAEHRYFMVFFTNGDDPDLVVFPTHRHIHSLPSFDFASLLEGAKTLFDVTLLPPGASADVLTQALADSGKTRPSLVACAGDGRAALFALKPSADLAGHPVLGKKPEVLRRTDVALLHMGILEPVLGITPEAQAAKTNIWYPQDATRTLHDLRGGGGADKAGQVLFLMNATPVAQVRSVAEAGEVMPQKSTFFYPKVMTGLAIHTLEPERNVAG</sequence>
<keyword evidence="2" id="KW-1185">Reference proteome</keyword>
<dbReference type="EMBL" id="CP012333">
    <property type="protein sequence ID" value="AKV01317.1"/>
    <property type="molecule type" value="Genomic_DNA"/>
</dbReference>
<dbReference type="PANTHER" id="PTHR36454:SF1">
    <property type="entry name" value="DUF1015 DOMAIN-CONTAINING PROTEIN"/>
    <property type="match status" value="1"/>
</dbReference>
<dbReference type="Proteomes" id="UP000064967">
    <property type="component" value="Chromosome"/>
</dbReference>
<evidence type="ECO:0000313" key="2">
    <source>
        <dbReference type="Proteomes" id="UP000064967"/>
    </source>
</evidence>
<accession>A0A0K1Q6P5</accession>
<organism evidence="1 2">
    <name type="scientific">Labilithrix luteola</name>
    <dbReference type="NCBI Taxonomy" id="1391654"/>
    <lineage>
        <taxon>Bacteria</taxon>
        <taxon>Pseudomonadati</taxon>
        <taxon>Myxococcota</taxon>
        <taxon>Polyangia</taxon>
        <taxon>Polyangiales</taxon>
        <taxon>Labilitrichaceae</taxon>
        <taxon>Labilithrix</taxon>
    </lineage>
</organism>
<dbReference type="Pfam" id="PF06245">
    <property type="entry name" value="DUF1015"/>
    <property type="match status" value="1"/>
</dbReference>
<dbReference type="AlphaFoldDB" id="A0A0K1Q6P5"/>
<evidence type="ECO:0000313" key="1">
    <source>
        <dbReference type="EMBL" id="AKV01317.1"/>
    </source>
</evidence>
<dbReference type="OrthoDB" id="9781616at2"/>
<dbReference type="InterPro" id="IPR008323">
    <property type="entry name" value="UCP033563"/>
</dbReference>
<dbReference type="RefSeq" id="WP_146652443.1">
    <property type="nucleotide sequence ID" value="NZ_CP012333.1"/>
</dbReference>
<protein>
    <recommendedName>
        <fullName evidence="3">DUF1015 domain-containing protein</fullName>
    </recommendedName>
</protein>
<dbReference type="KEGG" id="llu:AKJ09_07980"/>
<dbReference type="PIRSF" id="PIRSF033563">
    <property type="entry name" value="UCP033563"/>
    <property type="match status" value="1"/>
</dbReference>
<dbReference type="PATRIC" id="fig|1391654.3.peg.8088"/>
<gene>
    <name evidence="1" type="ORF">AKJ09_07980</name>
</gene>
<evidence type="ECO:0008006" key="3">
    <source>
        <dbReference type="Google" id="ProtNLM"/>
    </source>
</evidence>
<proteinExistence type="predicted"/>
<dbReference type="PANTHER" id="PTHR36454">
    <property type="entry name" value="LMO2823 PROTEIN"/>
    <property type="match status" value="1"/>
</dbReference>
<dbReference type="STRING" id="1391654.AKJ09_07980"/>
<reference evidence="1 2" key="1">
    <citation type="submission" date="2015-08" db="EMBL/GenBank/DDBJ databases">
        <authorList>
            <person name="Babu N.S."/>
            <person name="Beckwith C.J."/>
            <person name="Beseler K.G."/>
            <person name="Brison A."/>
            <person name="Carone J.V."/>
            <person name="Caskin T.P."/>
            <person name="Diamond M."/>
            <person name="Durham M.E."/>
            <person name="Foxe J.M."/>
            <person name="Go M."/>
            <person name="Henderson B.A."/>
            <person name="Jones I.B."/>
            <person name="McGettigan J.A."/>
            <person name="Micheletti S.J."/>
            <person name="Nasrallah M.E."/>
            <person name="Ortiz D."/>
            <person name="Piller C.R."/>
            <person name="Privatt S.R."/>
            <person name="Schneider S.L."/>
            <person name="Sharp S."/>
            <person name="Smith T.C."/>
            <person name="Stanton J.D."/>
            <person name="Ullery H.E."/>
            <person name="Wilson R.J."/>
            <person name="Serrano M.G."/>
            <person name="Buck G."/>
            <person name="Lee V."/>
            <person name="Wang Y."/>
            <person name="Carvalho R."/>
            <person name="Voegtly L."/>
            <person name="Shi R."/>
            <person name="Duckworth R."/>
            <person name="Johnson A."/>
            <person name="Loviza R."/>
            <person name="Walstead R."/>
            <person name="Shah Z."/>
            <person name="Kiflezghi M."/>
            <person name="Wade K."/>
            <person name="Ball S.L."/>
            <person name="Bradley K.W."/>
            <person name="Asai D.J."/>
            <person name="Bowman C.A."/>
            <person name="Russell D.A."/>
            <person name="Pope W.H."/>
            <person name="Jacobs-Sera D."/>
            <person name="Hendrix R.W."/>
            <person name="Hatfull G.F."/>
        </authorList>
    </citation>
    <scope>NUCLEOTIDE SEQUENCE [LARGE SCALE GENOMIC DNA]</scope>
    <source>
        <strain evidence="1 2">DSM 27648</strain>
    </source>
</reference>
<name>A0A0K1Q6P5_9BACT</name>